<keyword evidence="2" id="KW-0472">Membrane</keyword>
<dbReference type="AlphaFoldDB" id="A0A175RBK2"/>
<protein>
    <recommendedName>
        <fullName evidence="3">Tlde1 domain-containing protein</fullName>
    </recommendedName>
</protein>
<reference evidence="4 5" key="1">
    <citation type="journal article" date="2016" name="Front. Microbiol.">
        <title>Genomic Resource of Rice Seed Associated Bacteria.</title>
        <authorList>
            <person name="Midha S."/>
            <person name="Bansal K."/>
            <person name="Sharma S."/>
            <person name="Kumar N."/>
            <person name="Patil P.P."/>
            <person name="Chaudhry V."/>
            <person name="Patil P.B."/>
        </authorList>
    </citation>
    <scope>NUCLEOTIDE SEQUENCE [LARGE SCALE GENOMIC DNA]</scope>
    <source>
        <strain evidence="4 5">NS226</strain>
    </source>
</reference>
<feature type="compositionally biased region" description="Low complexity" evidence="1">
    <location>
        <begin position="257"/>
        <end position="268"/>
    </location>
</feature>
<feature type="compositionally biased region" description="Acidic residues" evidence="1">
    <location>
        <begin position="243"/>
        <end position="255"/>
    </location>
</feature>
<dbReference type="Pfam" id="PF10908">
    <property type="entry name" value="Tlde1_dom"/>
    <property type="match status" value="1"/>
</dbReference>
<keyword evidence="2" id="KW-1133">Transmembrane helix</keyword>
<evidence type="ECO:0000259" key="3">
    <source>
        <dbReference type="Pfam" id="PF10908"/>
    </source>
</evidence>
<dbReference type="EMBL" id="LDPZ01000010">
    <property type="protein sequence ID" value="KTQ97246.1"/>
    <property type="molecule type" value="Genomic_DNA"/>
</dbReference>
<gene>
    <name evidence="4" type="ORF">NS226_04630</name>
</gene>
<dbReference type="STRING" id="401562.NS365_11455"/>
<dbReference type="InterPro" id="IPR021225">
    <property type="entry name" value="Tlde1_dom"/>
</dbReference>
<evidence type="ECO:0000313" key="4">
    <source>
        <dbReference type="EMBL" id="KTQ97246.1"/>
    </source>
</evidence>
<evidence type="ECO:0000256" key="1">
    <source>
        <dbReference type="SAM" id="MobiDB-lite"/>
    </source>
</evidence>
<name>A0A175RBK2_9HYPH</name>
<comment type="caution">
    <text evidence="4">The sequence shown here is derived from an EMBL/GenBank/DDBJ whole genome shotgun (WGS) entry which is preliminary data.</text>
</comment>
<organism evidence="4 5">
    <name type="scientific">Aureimonas ureilytica</name>
    <dbReference type="NCBI Taxonomy" id="401562"/>
    <lineage>
        <taxon>Bacteria</taxon>
        <taxon>Pseudomonadati</taxon>
        <taxon>Pseudomonadota</taxon>
        <taxon>Alphaproteobacteria</taxon>
        <taxon>Hyphomicrobiales</taxon>
        <taxon>Aurantimonadaceae</taxon>
        <taxon>Aureimonas</taxon>
    </lineage>
</organism>
<dbReference type="PATRIC" id="fig|401562.3.peg.140"/>
<dbReference type="Proteomes" id="UP000078272">
    <property type="component" value="Unassembled WGS sequence"/>
</dbReference>
<evidence type="ECO:0000313" key="5">
    <source>
        <dbReference type="Proteomes" id="UP000078272"/>
    </source>
</evidence>
<evidence type="ECO:0000256" key="2">
    <source>
        <dbReference type="SAM" id="Phobius"/>
    </source>
</evidence>
<keyword evidence="2" id="KW-0812">Transmembrane</keyword>
<feature type="domain" description="Tlde1" evidence="3">
    <location>
        <begin position="338"/>
        <end position="442"/>
    </location>
</feature>
<accession>A0A175RBK2</accession>
<feature type="transmembrane region" description="Helical" evidence="2">
    <location>
        <begin position="39"/>
        <end position="64"/>
    </location>
</feature>
<feature type="region of interest" description="Disordered" evidence="1">
    <location>
        <begin position="194"/>
        <end position="286"/>
    </location>
</feature>
<sequence length="457" mass="48138">MSFAGLFMTLDLTPEFGAAPQSRPSSSSERGLSRLLPRFIWGGCAVALVLALGATGMPAVFALIGEGLDPSAAVDLSRAAAGLSLAQKTSPPAARSARLAHGTGRRVETPAMPVANTPSAAASLEAAASDEDEALPVTIAHLISPPTSFTAGRMNGSLHGLDRPDLAAVSRFSRAPAAPEAVAEATLEDEALAEAQVASRQPDAIASDTDDADDTPDSAAQELAELLVPKPTARPLLSRAPEERDDEEDDEEENDGAPTRVAAARSRPAPSPAPTLVPRQPAKPARDVPVLAYARPDAGALRMDPSAVDPPALRPRIGNGTAVYDISAKTVYLPNGERLEAHSGLGPMRDNPRFVHAKNRGPTPPHTYKLTLRESLFHGVQALRLTPVGGQGKIHNRVGLLAHTYMLGKGGDSNGCVSFKDYKRFLAAYRRGEIRQLVVVAHMDASPKSLFAWLFKS</sequence>
<proteinExistence type="predicted"/>